<gene>
    <name evidence="7" type="ORF">PghCCS26_48010</name>
</gene>
<dbReference type="InterPro" id="IPR011010">
    <property type="entry name" value="DNA_brk_join_enz"/>
</dbReference>
<evidence type="ECO:0000259" key="5">
    <source>
        <dbReference type="PROSITE" id="PS51898"/>
    </source>
</evidence>
<evidence type="ECO:0000256" key="2">
    <source>
        <dbReference type="ARBA" id="ARBA00023125"/>
    </source>
</evidence>
<protein>
    <recommendedName>
        <fullName evidence="9">Integrase</fullName>
    </recommendedName>
</protein>
<dbReference type="EMBL" id="BTCL01000021">
    <property type="protein sequence ID" value="GMK47671.1"/>
    <property type="molecule type" value="Genomic_DNA"/>
</dbReference>
<keyword evidence="2 4" id="KW-0238">DNA-binding</keyword>
<comment type="similarity">
    <text evidence="1">Belongs to the 'phage' integrase family.</text>
</comment>
<keyword evidence="8" id="KW-1185">Reference proteome</keyword>
<dbReference type="PANTHER" id="PTHR30349">
    <property type="entry name" value="PHAGE INTEGRASE-RELATED"/>
    <property type="match status" value="1"/>
</dbReference>
<feature type="domain" description="Tyr recombinase" evidence="5">
    <location>
        <begin position="145"/>
        <end position="328"/>
    </location>
</feature>
<organism evidence="7 8">
    <name type="scientific">Paenibacillus glycanilyticus</name>
    <dbReference type="NCBI Taxonomy" id="126569"/>
    <lineage>
        <taxon>Bacteria</taxon>
        <taxon>Bacillati</taxon>
        <taxon>Bacillota</taxon>
        <taxon>Bacilli</taxon>
        <taxon>Bacillales</taxon>
        <taxon>Paenibacillaceae</taxon>
        <taxon>Paenibacillus</taxon>
    </lineage>
</organism>
<dbReference type="Gene3D" id="1.10.150.130">
    <property type="match status" value="1"/>
</dbReference>
<dbReference type="PROSITE" id="PS51900">
    <property type="entry name" value="CB"/>
    <property type="match status" value="1"/>
</dbReference>
<sequence>MDPRKGRSVVKGNRSTVRTNLALSLRDAFDLFYNAKKAAGMRKSTLENDYTDNWRYFYDWINATYPHVNNVDEVTSEHIREYVNYMSTKPKYSGVENRETGATLSPYTVTFRLRTIRTFFNFITGEGLLTVNPIRNIKNPRFDKEDKETFTDDELRSLLAAPDTSTYAGLRDRTLMLLLADTGLRINEALGLSKEHVNFKGRCIELPASMNKNRKPRVVPMSADATRELLTLINENQRYFDTDYVFLANYGEPLRADHFRKRLKEHAAKAGINPALAHPHQFRSYFCTTFLLNGGSLFVLQRIVAHANIETTRGYAKMNDTHAHEQHSQFSPLARLGLSRVNKRK</sequence>
<evidence type="ECO:0000256" key="4">
    <source>
        <dbReference type="PROSITE-ProRule" id="PRU01248"/>
    </source>
</evidence>
<evidence type="ECO:0000256" key="1">
    <source>
        <dbReference type="ARBA" id="ARBA00008857"/>
    </source>
</evidence>
<dbReference type="Pfam" id="PF00589">
    <property type="entry name" value="Phage_integrase"/>
    <property type="match status" value="1"/>
</dbReference>
<evidence type="ECO:0000259" key="6">
    <source>
        <dbReference type="PROSITE" id="PS51900"/>
    </source>
</evidence>
<dbReference type="SUPFAM" id="SSF56349">
    <property type="entry name" value="DNA breaking-rejoining enzymes"/>
    <property type="match status" value="1"/>
</dbReference>
<dbReference type="InterPro" id="IPR050090">
    <property type="entry name" value="Tyrosine_recombinase_XerCD"/>
</dbReference>
<dbReference type="PANTHER" id="PTHR30349:SF41">
    <property type="entry name" value="INTEGRASE_RECOMBINASE PROTEIN MJ0367-RELATED"/>
    <property type="match status" value="1"/>
</dbReference>
<keyword evidence="3" id="KW-0233">DNA recombination</keyword>
<feature type="domain" description="Core-binding (CB)" evidence="6">
    <location>
        <begin position="23"/>
        <end position="124"/>
    </location>
</feature>
<dbReference type="InterPro" id="IPR010998">
    <property type="entry name" value="Integrase_recombinase_N"/>
</dbReference>
<dbReference type="InterPro" id="IPR044068">
    <property type="entry name" value="CB"/>
</dbReference>
<name>A0ABQ6NRF1_9BACL</name>
<evidence type="ECO:0008006" key="9">
    <source>
        <dbReference type="Google" id="ProtNLM"/>
    </source>
</evidence>
<dbReference type="Gene3D" id="1.10.443.10">
    <property type="entry name" value="Intergrase catalytic core"/>
    <property type="match status" value="1"/>
</dbReference>
<proteinExistence type="inferred from homology"/>
<evidence type="ECO:0000313" key="7">
    <source>
        <dbReference type="EMBL" id="GMK47671.1"/>
    </source>
</evidence>
<accession>A0ABQ6NRF1</accession>
<evidence type="ECO:0000256" key="3">
    <source>
        <dbReference type="ARBA" id="ARBA00023172"/>
    </source>
</evidence>
<dbReference type="Proteomes" id="UP001285921">
    <property type="component" value="Unassembled WGS sequence"/>
</dbReference>
<reference evidence="7 8" key="1">
    <citation type="submission" date="2023-05" db="EMBL/GenBank/DDBJ databases">
        <title>Draft genome of Paenibacillus sp. CCS26.</title>
        <authorList>
            <person name="Akita H."/>
            <person name="Shinto Y."/>
            <person name="Kimura Z."/>
        </authorList>
    </citation>
    <scope>NUCLEOTIDE SEQUENCE [LARGE SCALE GENOMIC DNA]</scope>
    <source>
        <strain evidence="7 8">CCS26</strain>
    </source>
</reference>
<dbReference type="InterPro" id="IPR002104">
    <property type="entry name" value="Integrase_catalytic"/>
</dbReference>
<dbReference type="PROSITE" id="PS51898">
    <property type="entry name" value="TYR_RECOMBINASE"/>
    <property type="match status" value="1"/>
</dbReference>
<dbReference type="InterPro" id="IPR013762">
    <property type="entry name" value="Integrase-like_cat_sf"/>
</dbReference>
<comment type="caution">
    <text evidence="7">The sequence shown here is derived from an EMBL/GenBank/DDBJ whole genome shotgun (WGS) entry which is preliminary data.</text>
</comment>
<evidence type="ECO:0000313" key="8">
    <source>
        <dbReference type="Proteomes" id="UP001285921"/>
    </source>
</evidence>